<dbReference type="Pfam" id="PF00483">
    <property type="entry name" value="NTP_transferase"/>
    <property type="match status" value="1"/>
</dbReference>
<dbReference type="InterPro" id="IPR005835">
    <property type="entry name" value="NTP_transferase_dom"/>
</dbReference>
<dbReference type="CDD" id="cd02508">
    <property type="entry name" value="ADP_Glucose_PP"/>
    <property type="match status" value="1"/>
</dbReference>
<dbReference type="Gene3D" id="2.160.10.10">
    <property type="entry name" value="Hexapeptide repeat proteins"/>
    <property type="match status" value="1"/>
</dbReference>
<dbReference type="GO" id="GO:0005978">
    <property type="term" value="P:glycogen biosynthetic process"/>
    <property type="evidence" value="ECO:0007669"/>
    <property type="project" value="UniProtKB-KW"/>
</dbReference>
<dbReference type="PANTHER" id="PTHR43523:SF2">
    <property type="entry name" value="GLUCOSE-1-PHOSPHATE ADENYLYLTRANSFERASE"/>
    <property type="match status" value="1"/>
</dbReference>
<evidence type="ECO:0000256" key="3">
    <source>
        <dbReference type="ARBA" id="ARBA00022695"/>
    </source>
</evidence>
<keyword evidence="2 7" id="KW-0808">Transferase</keyword>
<gene>
    <name evidence="7" type="ORF">EJO69_04810</name>
</gene>
<dbReference type="PANTHER" id="PTHR43523">
    <property type="entry name" value="GLUCOSE-1-PHOSPHATE ADENYLYLTRANSFERASE-RELATED"/>
    <property type="match status" value="1"/>
</dbReference>
<dbReference type="InterPro" id="IPR011831">
    <property type="entry name" value="ADP-Glc_PPase"/>
</dbReference>
<dbReference type="CDD" id="cd04651">
    <property type="entry name" value="LbH_G1P_AT_C"/>
    <property type="match status" value="1"/>
</dbReference>
<accession>A0A3Q8WTN0</accession>
<evidence type="ECO:0000256" key="1">
    <source>
        <dbReference type="ARBA" id="ARBA00010443"/>
    </source>
</evidence>
<dbReference type="KEGG" id="fsl:EJO69_04810"/>
<feature type="domain" description="Glucose-1-phosphate adenylyltransferase/Bifunctional protein GlmU-like C-terminal hexapeptide" evidence="6">
    <location>
        <begin position="286"/>
        <end position="354"/>
    </location>
</feature>
<keyword evidence="3 7" id="KW-0548">Nucleotidyltransferase</keyword>
<dbReference type="SUPFAM" id="SSF51161">
    <property type="entry name" value="Trimeric LpxA-like enzymes"/>
    <property type="match status" value="1"/>
</dbReference>
<evidence type="ECO:0000313" key="8">
    <source>
        <dbReference type="Proteomes" id="UP000270021"/>
    </source>
</evidence>
<feature type="domain" description="Nucleotidyl transferase" evidence="5">
    <location>
        <begin position="8"/>
        <end position="259"/>
    </location>
</feature>
<dbReference type="RefSeq" id="WP_126039808.1">
    <property type="nucleotide sequence ID" value="NZ_CP034438.1"/>
</dbReference>
<dbReference type="Pfam" id="PF24894">
    <property type="entry name" value="Hexapep_GlmU"/>
    <property type="match status" value="1"/>
</dbReference>
<dbReference type="EMBL" id="CP034438">
    <property type="protein sequence ID" value="AZN29703.1"/>
    <property type="molecule type" value="Genomic_DNA"/>
</dbReference>
<organism evidence="7 8">
    <name type="scientific">Flaviflexus salsibiostraticola</name>
    <dbReference type="NCBI Taxonomy" id="1282737"/>
    <lineage>
        <taxon>Bacteria</taxon>
        <taxon>Bacillati</taxon>
        <taxon>Actinomycetota</taxon>
        <taxon>Actinomycetes</taxon>
        <taxon>Actinomycetales</taxon>
        <taxon>Actinomycetaceae</taxon>
        <taxon>Flaviflexus</taxon>
    </lineage>
</organism>
<dbReference type="InterPro" id="IPR029044">
    <property type="entry name" value="Nucleotide-diphossugar_trans"/>
</dbReference>
<evidence type="ECO:0000256" key="2">
    <source>
        <dbReference type="ARBA" id="ARBA00022679"/>
    </source>
</evidence>
<dbReference type="Gene3D" id="3.90.550.10">
    <property type="entry name" value="Spore Coat Polysaccharide Biosynthesis Protein SpsA, Chain A"/>
    <property type="match status" value="1"/>
</dbReference>
<protein>
    <submittedName>
        <fullName evidence="7">Glucose-1-phosphate adenylyltransferase</fullName>
    </submittedName>
</protein>
<proteinExistence type="inferred from homology"/>
<evidence type="ECO:0000259" key="5">
    <source>
        <dbReference type="Pfam" id="PF00483"/>
    </source>
</evidence>
<sequence length="374" mass="40714">MSAPKVLALVLAGGSGSRMGALTETRAKPALRMAGSYRLIDVSLSNLVHSGLSDVWIVEEHQPHSFNQYLAGGRAWDLDRSHGGLVLLPPFSGDDEKAGFSQGNSDSLWRQNDRIKEHAPDLVLVLSADHLYTLDFAGVIADHVDSGADLTMVTTEVSEDPSRYSVVEVDGGRVTDFWYKPDDPKSTIVAAEIFCFTAEALVKALDSLHDDLGELGDYGDDLLPWYVENRTVMEYRLRGYWKDLGTLSAYWQAHMDLLDGSGAELDDPAWPIYSAQPPLLPARIEESARIDTSYVAPGCRVSGTVRSSVLATRCVVEDGAIIEESILLDEVHVPAGVQLRRCIVDTGARLEPGTYGSPDSVTLIDADGHVTEDE</sequence>
<reference evidence="7 8" key="1">
    <citation type="submission" date="2018-12" db="EMBL/GenBank/DDBJ databases">
        <title>Complete genome sequence of Flaviflexus salsibiostraticola KCTC 33148.</title>
        <authorList>
            <person name="Bae J.-W."/>
        </authorList>
    </citation>
    <scope>NUCLEOTIDE SEQUENCE [LARGE SCALE GENOMIC DNA]</scope>
    <source>
        <strain evidence="7 8">KCTC 33148</strain>
    </source>
</reference>
<evidence type="ECO:0000313" key="7">
    <source>
        <dbReference type="EMBL" id="AZN29703.1"/>
    </source>
</evidence>
<dbReference type="GO" id="GO:0008878">
    <property type="term" value="F:glucose-1-phosphate adenylyltransferase activity"/>
    <property type="evidence" value="ECO:0007669"/>
    <property type="project" value="InterPro"/>
</dbReference>
<dbReference type="SUPFAM" id="SSF53448">
    <property type="entry name" value="Nucleotide-diphospho-sugar transferases"/>
    <property type="match status" value="1"/>
</dbReference>
<evidence type="ECO:0000256" key="4">
    <source>
        <dbReference type="ARBA" id="ARBA00023056"/>
    </source>
</evidence>
<dbReference type="Proteomes" id="UP000270021">
    <property type="component" value="Chromosome"/>
</dbReference>
<name>A0A3Q8WTN0_9ACTO</name>
<dbReference type="AlphaFoldDB" id="A0A3Q8WTN0"/>
<dbReference type="InterPro" id="IPR011004">
    <property type="entry name" value="Trimer_LpxA-like_sf"/>
</dbReference>
<dbReference type="OrthoDB" id="9801810at2"/>
<keyword evidence="4" id="KW-0320">Glycogen biosynthesis</keyword>
<dbReference type="InterPro" id="IPR056818">
    <property type="entry name" value="GlmU/GlgC-like_hexapep"/>
</dbReference>
<comment type="similarity">
    <text evidence="1">Belongs to the bacterial/plant glucose-1-phosphate adenylyltransferase family.</text>
</comment>
<keyword evidence="8" id="KW-1185">Reference proteome</keyword>
<evidence type="ECO:0000259" key="6">
    <source>
        <dbReference type="Pfam" id="PF24894"/>
    </source>
</evidence>